<dbReference type="Proteomes" id="UP000095282">
    <property type="component" value="Unplaced"/>
</dbReference>
<protein>
    <submittedName>
        <fullName evidence="2">FBA_2 domain-containing protein</fullName>
    </submittedName>
</protein>
<proteinExistence type="predicted"/>
<name>A0A1I7TGA4_9PELO</name>
<evidence type="ECO:0000313" key="1">
    <source>
        <dbReference type="Proteomes" id="UP000095282"/>
    </source>
</evidence>
<dbReference type="PANTHER" id="PTHR31379:SF1">
    <property type="entry name" value="F-BOX C PROTEIN-RELATED"/>
    <property type="match status" value="1"/>
</dbReference>
<dbReference type="InterPro" id="IPR021942">
    <property type="entry name" value="DUF3557"/>
</dbReference>
<dbReference type="eggNOG" id="ENOG502TJJQ">
    <property type="taxonomic scope" value="Eukaryota"/>
</dbReference>
<keyword evidence="1" id="KW-1185">Reference proteome</keyword>
<dbReference type="WBParaSite" id="Csp11.Scaffold605.g5651.t1">
    <property type="protein sequence ID" value="Csp11.Scaffold605.g5651.t1"/>
    <property type="gene ID" value="Csp11.Scaffold605.g5651"/>
</dbReference>
<reference evidence="2" key="1">
    <citation type="submission" date="2016-11" db="UniProtKB">
        <authorList>
            <consortium name="WormBaseParasite"/>
        </authorList>
    </citation>
    <scope>IDENTIFICATION</scope>
</reference>
<dbReference type="AlphaFoldDB" id="A0A1I7TGA4"/>
<accession>A0A1I7TGA4</accession>
<organism evidence="1 2">
    <name type="scientific">Caenorhabditis tropicalis</name>
    <dbReference type="NCBI Taxonomy" id="1561998"/>
    <lineage>
        <taxon>Eukaryota</taxon>
        <taxon>Metazoa</taxon>
        <taxon>Ecdysozoa</taxon>
        <taxon>Nematoda</taxon>
        <taxon>Chromadorea</taxon>
        <taxon>Rhabditida</taxon>
        <taxon>Rhabditina</taxon>
        <taxon>Rhabditomorpha</taxon>
        <taxon>Rhabditoidea</taxon>
        <taxon>Rhabditidae</taxon>
        <taxon>Peloderinae</taxon>
        <taxon>Caenorhabditis</taxon>
    </lineage>
</organism>
<evidence type="ECO:0000313" key="2">
    <source>
        <dbReference type="WBParaSite" id="Csp11.Scaffold605.g5651.t1"/>
    </source>
</evidence>
<dbReference type="PANTHER" id="PTHR31379">
    <property type="entry name" value="F-BOX C PROTEIN-RELATED-RELATED"/>
    <property type="match status" value="1"/>
</dbReference>
<dbReference type="Pfam" id="PF12078">
    <property type="entry name" value="DUF3557"/>
    <property type="match status" value="1"/>
</dbReference>
<sequence length="408" mass="48287">MSLSYEPLQSVLTELSIEKRLDIVNNVPALQNIEKTVPLKLNTLTLKELEFSINEITHRLGLFTAWDKDREPKYVPFRLLQYDVDTYGFRCARKPTEQTRDEHRIDDRVDWRVVRRDEEIRKRIHRFMFTKLKESHLRNRAEEDEEDPELQRLEENLFPHHCRISETNPPFHIQMRYSVLNGNTVLRETNTAYKKSIHDAMRALAFKYFGGRANIHVDTFKIDATGFHRYPIEMKLLVKKMEISNADKVDLDSILPLLNPSCFPMRSIQTDGRKNSGASILQKCDELYLLKHPLNFLELKNRRVIFMEDSFPSSKIEEMLKDWLRKGREAGTHYTFKVNRSVPAMTMMAEFLDKPGARLRRLAEKRRMDVAYQIFVPISYTTEIKLFCKVGRETKKVQSFHIKVQRTY</sequence>